<dbReference type="GO" id="GO:0008615">
    <property type="term" value="P:pyridoxine biosynthetic process"/>
    <property type="evidence" value="ECO:0007669"/>
    <property type="project" value="InterPro"/>
</dbReference>
<dbReference type="Gene3D" id="2.30.110.10">
    <property type="entry name" value="Electron Transport, Fmn-binding Protein, Chain A"/>
    <property type="match status" value="1"/>
</dbReference>
<dbReference type="PIRSF" id="PIRSF000190">
    <property type="entry name" value="Pyd_amn-ph_oxd"/>
    <property type="match status" value="1"/>
</dbReference>
<proteinExistence type="inferred from homology"/>
<dbReference type="EC" id="1.4.3.5" evidence="8"/>
<comment type="similarity">
    <text evidence="1">Belongs to the pyridoxamine 5'-phosphate oxidase family.</text>
</comment>
<evidence type="ECO:0000256" key="1">
    <source>
        <dbReference type="ARBA" id="ARBA00007301"/>
    </source>
</evidence>
<evidence type="ECO:0000259" key="7">
    <source>
        <dbReference type="Pfam" id="PF10590"/>
    </source>
</evidence>
<dbReference type="InterPro" id="IPR019576">
    <property type="entry name" value="Pyridoxamine_oxidase_dimer_C"/>
</dbReference>
<evidence type="ECO:0000313" key="9">
    <source>
        <dbReference type="Proteomes" id="UP000316252"/>
    </source>
</evidence>
<comment type="caution">
    <text evidence="8">The sequence shown here is derived from an EMBL/GenBank/DDBJ whole genome shotgun (WGS) entry which is preliminary data.</text>
</comment>
<reference evidence="8 9" key="1">
    <citation type="submission" date="2019-06" db="EMBL/GenBank/DDBJ databases">
        <authorList>
            <person name="Li F."/>
        </authorList>
    </citation>
    <scope>NUCLEOTIDE SEQUENCE [LARGE SCALE GENOMIC DNA]</scope>
    <source>
        <strain evidence="8 9">10F1D-1</strain>
    </source>
</reference>
<dbReference type="NCBIfam" id="NF004231">
    <property type="entry name" value="PRK05679.1"/>
    <property type="match status" value="1"/>
</dbReference>
<feature type="binding site" evidence="5">
    <location>
        <begin position="153"/>
        <end position="154"/>
    </location>
    <ligand>
        <name>FMN</name>
        <dbReference type="ChEBI" id="CHEBI:58210"/>
    </ligand>
</feature>
<dbReference type="RefSeq" id="WP_141163318.1">
    <property type="nucleotide sequence ID" value="NZ_VHQG01000002.1"/>
</dbReference>
<dbReference type="InterPro" id="IPR012349">
    <property type="entry name" value="Split_barrel_FMN-bd"/>
</dbReference>
<dbReference type="PANTHER" id="PTHR10851">
    <property type="entry name" value="PYRIDOXINE-5-PHOSPHATE OXIDASE"/>
    <property type="match status" value="1"/>
</dbReference>
<evidence type="ECO:0000259" key="6">
    <source>
        <dbReference type="Pfam" id="PF01243"/>
    </source>
</evidence>
<dbReference type="Proteomes" id="UP000316252">
    <property type="component" value="Unassembled WGS sequence"/>
</dbReference>
<evidence type="ECO:0000256" key="4">
    <source>
        <dbReference type="ARBA" id="ARBA00023002"/>
    </source>
</evidence>
<dbReference type="Pfam" id="PF10590">
    <property type="entry name" value="PNP_phzG_C"/>
    <property type="match status" value="1"/>
</dbReference>
<dbReference type="GO" id="GO:0010181">
    <property type="term" value="F:FMN binding"/>
    <property type="evidence" value="ECO:0007669"/>
    <property type="project" value="InterPro"/>
</dbReference>
<dbReference type="Pfam" id="PF01243">
    <property type="entry name" value="PNPOx_N"/>
    <property type="match status" value="1"/>
</dbReference>
<dbReference type="InterPro" id="IPR011576">
    <property type="entry name" value="Pyridox_Oxase_N"/>
</dbReference>
<dbReference type="PANTHER" id="PTHR10851:SF0">
    <property type="entry name" value="PYRIDOXINE-5'-PHOSPHATE OXIDASE"/>
    <property type="match status" value="1"/>
</dbReference>
<keyword evidence="2" id="KW-0285">Flavoprotein</keyword>
<feature type="binding site" evidence="5">
    <location>
        <position position="96"/>
    </location>
    <ligand>
        <name>FMN</name>
        <dbReference type="ChEBI" id="CHEBI:58210"/>
    </ligand>
</feature>
<dbReference type="InterPro" id="IPR000659">
    <property type="entry name" value="Pyridox_Oxase"/>
</dbReference>
<evidence type="ECO:0000256" key="3">
    <source>
        <dbReference type="ARBA" id="ARBA00022643"/>
    </source>
</evidence>
<dbReference type="EMBL" id="VHQG01000002">
    <property type="protein sequence ID" value="TPW75960.1"/>
    <property type="molecule type" value="Genomic_DNA"/>
</dbReference>
<dbReference type="OrthoDB" id="9780392at2"/>
<gene>
    <name evidence="8" type="ORF">FJ657_08980</name>
</gene>
<feature type="binding site" evidence="5">
    <location>
        <position position="196"/>
    </location>
    <ligand>
        <name>FMN</name>
        <dbReference type="ChEBI" id="CHEBI:58210"/>
    </ligand>
</feature>
<evidence type="ECO:0000313" key="8">
    <source>
        <dbReference type="EMBL" id="TPW75960.1"/>
    </source>
</evidence>
<feature type="domain" description="Pyridoxine 5'-phosphate oxidase dimerisation C-terminal" evidence="7">
    <location>
        <begin position="183"/>
        <end position="224"/>
    </location>
</feature>
<dbReference type="GO" id="GO:0004733">
    <property type="term" value="F:pyridoxamine phosphate oxidase activity"/>
    <property type="evidence" value="ECO:0007669"/>
    <property type="project" value="UniProtKB-EC"/>
</dbReference>
<protein>
    <submittedName>
        <fullName evidence="8">Pyridoxal 5'-phosphate synthase</fullName>
        <ecNumber evidence="8">1.4.3.5</ecNumber>
    </submittedName>
</protein>
<evidence type="ECO:0000256" key="2">
    <source>
        <dbReference type="ARBA" id="ARBA00022630"/>
    </source>
</evidence>
<feature type="domain" description="Pyridoxamine 5'-phosphate oxidase N-terminal" evidence="6">
    <location>
        <begin position="46"/>
        <end position="157"/>
    </location>
</feature>
<dbReference type="SUPFAM" id="SSF50475">
    <property type="entry name" value="FMN-binding split barrel"/>
    <property type="match status" value="1"/>
</dbReference>
<accession>A0A506Y2Z0</accession>
<feature type="binding site" evidence="5">
    <location>
        <position position="206"/>
    </location>
    <ligand>
        <name>FMN</name>
        <dbReference type="ChEBI" id="CHEBI:58210"/>
    </ligand>
</feature>
<keyword evidence="4 8" id="KW-0560">Oxidoreductase</keyword>
<name>A0A506Y2Z0_9MICO</name>
<comment type="cofactor">
    <cofactor evidence="5">
        <name>FMN</name>
        <dbReference type="ChEBI" id="CHEBI:58210"/>
    </cofactor>
    <text evidence="5">Binds 1 FMN per subunit.</text>
</comment>
<keyword evidence="9" id="KW-1185">Reference proteome</keyword>
<organism evidence="8 9">
    <name type="scientific">Schumannella soli</name>
    <dbReference type="NCBI Taxonomy" id="2590779"/>
    <lineage>
        <taxon>Bacteria</taxon>
        <taxon>Bacillati</taxon>
        <taxon>Actinomycetota</taxon>
        <taxon>Actinomycetes</taxon>
        <taxon>Micrococcales</taxon>
        <taxon>Microbacteriaceae</taxon>
        <taxon>Schumannella</taxon>
    </lineage>
</organism>
<dbReference type="AlphaFoldDB" id="A0A506Y2Z0"/>
<evidence type="ECO:0000256" key="5">
    <source>
        <dbReference type="PIRSR" id="PIRSR000190-2"/>
    </source>
</evidence>
<keyword evidence="3 5" id="KW-0288">FMN</keyword>
<feature type="binding site" evidence="5">
    <location>
        <position position="118"/>
    </location>
    <ligand>
        <name>FMN</name>
        <dbReference type="ChEBI" id="CHEBI:58210"/>
    </ligand>
</feature>
<sequence>MPDDPILLRDDWRARLRAVPVLSGEMAGLSESELPRHPLSLVERWLDDAIAAGVTQPHVAALATVGASGAVSARMLIVKDLTAEGVWFSSSRNSPKGRDLAAHPQAALTLYWREAGRQIRVTGEVSSPSEEVSAADFRERSVVARREMLVDRQSSPRDDAAQTELARAQRRLDADPDLVAPAWAAYLLAPVRIEFWAAATGRAHDRIVAERRTVGDEWMWQRLWT</sequence>
<feature type="binding site" evidence="5">
    <location>
        <begin position="74"/>
        <end position="79"/>
    </location>
    <ligand>
        <name>FMN</name>
        <dbReference type="ChEBI" id="CHEBI:58210"/>
    </ligand>
</feature>